<reference evidence="19" key="1">
    <citation type="submission" date="2025-08" db="UniProtKB">
        <authorList>
            <consortium name="Ensembl"/>
        </authorList>
    </citation>
    <scope>IDENTIFICATION</scope>
</reference>
<name>A0A8C5MLH5_9ANUR</name>
<proteinExistence type="predicted"/>
<keyword evidence="12" id="KW-1015">Disulfide bond</keyword>
<evidence type="ECO:0000256" key="15">
    <source>
        <dbReference type="ARBA" id="ARBA00032097"/>
    </source>
</evidence>
<dbReference type="GO" id="GO:0009897">
    <property type="term" value="C:external side of plasma membrane"/>
    <property type="evidence" value="ECO:0007669"/>
    <property type="project" value="TreeGrafter"/>
</dbReference>
<keyword evidence="7 17" id="KW-0732">Signal</keyword>
<keyword evidence="9 16" id="KW-1133">Transmembrane helix</keyword>
<evidence type="ECO:0000256" key="7">
    <source>
        <dbReference type="ARBA" id="ARBA00022729"/>
    </source>
</evidence>
<evidence type="ECO:0000256" key="10">
    <source>
        <dbReference type="ARBA" id="ARBA00023130"/>
    </source>
</evidence>
<dbReference type="InterPro" id="IPR040216">
    <property type="entry name" value="CTLA4/CD28"/>
</dbReference>
<evidence type="ECO:0000256" key="1">
    <source>
        <dbReference type="ARBA" id="ARBA00002230"/>
    </source>
</evidence>
<evidence type="ECO:0000256" key="9">
    <source>
        <dbReference type="ARBA" id="ARBA00022989"/>
    </source>
</evidence>
<dbReference type="InterPro" id="IPR013783">
    <property type="entry name" value="Ig-like_fold"/>
</dbReference>
<sequence>MLMILFFAGVFCSCVSLSTGLKVTQPGIVVASRHGKATLLCGYKMQGKMTEMRFSLFKKTINDTIEVCAFSFTTAFEPATMSQAIQCEGIPGPNNVTLLMSGLQPEDTGMYICQLEVMYPPPYRSKEGNPTFIYVSDLASECAQTSEPPEPVLYHWALPVICAAILLYSVLVTCIMLFSKQRKRRWDTGFYDKVLRSDSVQHKNYSPYYIRID</sequence>
<protein>
    <recommendedName>
        <fullName evidence="3">Cytotoxic T-lymphocyte protein 4</fullName>
    </recommendedName>
    <alternativeName>
        <fullName evidence="15">Cytotoxic T-lymphocyte-associated antigen 4</fullName>
    </alternativeName>
</protein>
<feature type="signal peptide" evidence="17">
    <location>
        <begin position="1"/>
        <end position="20"/>
    </location>
</feature>
<evidence type="ECO:0000256" key="16">
    <source>
        <dbReference type="SAM" id="Phobius"/>
    </source>
</evidence>
<evidence type="ECO:0000256" key="6">
    <source>
        <dbReference type="ARBA" id="ARBA00022692"/>
    </source>
</evidence>
<evidence type="ECO:0000256" key="14">
    <source>
        <dbReference type="ARBA" id="ARBA00023319"/>
    </source>
</evidence>
<evidence type="ECO:0000313" key="20">
    <source>
        <dbReference type="Proteomes" id="UP000694569"/>
    </source>
</evidence>
<evidence type="ECO:0000256" key="2">
    <source>
        <dbReference type="ARBA" id="ARBA00004251"/>
    </source>
</evidence>
<keyword evidence="4" id="KW-1003">Cell membrane</keyword>
<evidence type="ECO:0000259" key="18">
    <source>
        <dbReference type="SMART" id="SM00409"/>
    </source>
</evidence>
<dbReference type="PRINTS" id="PR01720">
    <property type="entry name" value="CTLANTIGEN4"/>
</dbReference>
<dbReference type="Proteomes" id="UP000694569">
    <property type="component" value="Unplaced"/>
</dbReference>
<dbReference type="InterPro" id="IPR003599">
    <property type="entry name" value="Ig_sub"/>
</dbReference>
<feature type="chain" id="PRO_5034018648" description="Cytotoxic T-lymphocyte protein 4" evidence="17">
    <location>
        <begin position="21"/>
        <end position="213"/>
    </location>
</feature>
<evidence type="ECO:0000313" key="19">
    <source>
        <dbReference type="Ensembl" id="ENSLLEP00000016410.1"/>
    </source>
</evidence>
<dbReference type="AlphaFoldDB" id="A0A8C5MLH5"/>
<keyword evidence="10" id="KW-1064">Adaptive immunity</keyword>
<dbReference type="GeneTree" id="ENSGT00530000063873"/>
<evidence type="ECO:0000256" key="17">
    <source>
        <dbReference type="SAM" id="SignalP"/>
    </source>
</evidence>
<dbReference type="InterPro" id="IPR036179">
    <property type="entry name" value="Ig-like_dom_sf"/>
</dbReference>
<feature type="transmembrane region" description="Helical" evidence="16">
    <location>
        <begin position="153"/>
        <end position="178"/>
    </location>
</feature>
<dbReference type="Ensembl" id="ENSLLET00000017034.1">
    <property type="protein sequence ID" value="ENSLLEP00000016410.1"/>
    <property type="gene ID" value="ENSLLEG00000010451.1"/>
</dbReference>
<keyword evidence="8" id="KW-0391">Immunity</keyword>
<keyword evidence="20" id="KW-1185">Reference proteome</keyword>
<evidence type="ECO:0000256" key="8">
    <source>
        <dbReference type="ARBA" id="ARBA00022859"/>
    </source>
</evidence>
<evidence type="ECO:0000256" key="4">
    <source>
        <dbReference type="ARBA" id="ARBA00022475"/>
    </source>
</evidence>
<accession>A0A8C5MLH5</accession>
<dbReference type="Pfam" id="PF07686">
    <property type="entry name" value="V-set"/>
    <property type="match status" value="1"/>
</dbReference>
<keyword evidence="5" id="KW-0597">Phosphoprotein</keyword>
<dbReference type="GO" id="GO:0050852">
    <property type="term" value="P:T cell receptor signaling pathway"/>
    <property type="evidence" value="ECO:0007669"/>
    <property type="project" value="TreeGrafter"/>
</dbReference>
<dbReference type="PANTHER" id="PTHR11494">
    <property type="entry name" value="CYTOTOXIC T-LYMPHOCYTE PROTEIN"/>
    <property type="match status" value="1"/>
</dbReference>
<evidence type="ECO:0000256" key="12">
    <source>
        <dbReference type="ARBA" id="ARBA00023157"/>
    </source>
</evidence>
<evidence type="ECO:0000256" key="5">
    <source>
        <dbReference type="ARBA" id="ARBA00022553"/>
    </source>
</evidence>
<dbReference type="SUPFAM" id="SSF48726">
    <property type="entry name" value="Immunoglobulin"/>
    <property type="match status" value="1"/>
</dbReference>
<keyword evidence="13" id="KW-0325">Glycoprotein</keyword>
<reference evidence="19" key="2">
    <citation type="submission" date="2025-09" db="UniProtKB">
        <authorList>
            <consortium name="Ensembl"/>
        </authorList>
    </citation>
    <scope>IDENTIFICATION</scope>
</reference>
<dbReference type="OrthoDB" id="9908091at2759"/>
<dbReference type="GO" id="GO:0002250">
    <property type="term" value="P:adaptive immune response"/>
    <property type="evidence" value="ECO:0007669"/>
    <property type="project" value="UniProtKB-KW"/>
</dbReference>
<evidence type="ECO:0000256" key="11">
    <source>
        <dbReference type="ARBA" id="ARBA00023136"/>
    </source>
</evidence>
<comment type="function">
    <text evidence="1">Inhibitory receptor acting as a major negative regulator of T-cell responses. The affinity of CTLA4 for its natural B7 family ligands, CD80 and CD86, is considerably stronger than the affinity of their cognate stimulatory coreceptor CD28.</text>
</comment>
<organism evidence="19 20">
    <name type="scientific">Leptobrachium leishanense</name>
    <name type="common">Leishan spiny toad</name>
    <dbReference type="NCBI Taxonomy" id="445787"/>
    <lineage>
        <taxon>Eukaryota</taxon>
        <taxon>Metazoa</taxon>
        <taxon>Chordata</taxon>
        <taxon>Craniata</taxon>
        <taxon>Vertebrata</taxon>
        <taxon>Euteleostomi</taxon>
        <taxon>Amphibia</taxon>
        <taxon>Batrachia</taxon>
        <taxon>Anura</taxon>
        <taxon>Pelobatoidea</taxon>
        <taxon>Megophryidae</taxon>
        <taxon>Leptobrachium</taxon>
    </lineage>
</organism>
<dbReference type="PANTHER" id="PTHR11494:SF8">
    <property type="entry name" value="CYTOTOXIC T-LYMPHOCYTE PROTEIN 4"/>
    <property type="match status" value="1"/>
</dbReference>
<feature type="domain" description="Immunoglobulin" evidence="18">
    <location>
        <begin position="26"/>
        <end position="136"/>
    </location>
</feature>
<dbReference type="SMART" id="SM00409">
    <property type="entry name" value="IG"/>
    <property type="match status" value="1"/>
</dbReference>
<comment type="subcellular location">
    <subcellularLocation>
        <location evidence="2">Cell membrane</location>
        <topology evidence="2">Single-pass type I membrane protein</topology>
    </subcellularLocation>
</comment>
<keyword evidence="14" id="KW-0393">Immunoglobulin domain</keyword>
<keyword evidence="6 16" id="KW-0812">Transmembrane</keyword>
<evidence type="ECO:0000256" key="13">
    <source>
        <dbReference type="ARBA" id="ARBA00023180"/>
    </source>
</evidence>
<keyword evidence="11 16" id="KW-0472">Membrane</keyword>
<dbReference type="Gene3D" id="2.60.40.10">
    <property type="entry name" value="Immunoglobulins"/>
    <property type="match status" value="1"/>
</dbReference>
<dbReference type="InterPro" id="IPR013106">
    <property type="entry name" value="Ig_V-set"/>
</dbReference>
<dbReference type="GO" id="GO:0042129">
    <property type="term" value="P:regulation of T cell proliferation"/>
    <property type="evidence" value="ECO:0007669"/>
    <property type="project" value="InterPro"/>
</dbReference>
<gene>
    <name evidence="19" type="primary">CTLA4</name>
</gene>
<evidence type="ECO:0000256" key="3">
    <source>
        <dbReference type="ARBA" id="ARBA00016331"/>
    </source>
</evidence>
<dbReference type="InterPro" id="IPR008096">
    <property type="entry name" value="CTLA4"/>
</dbReference>